<comment type="caution">
    <text evidence="1">The sequence shown here is derived from an EMBL/GenBank/DDBJ whole genome shotgun (WGS) entry which is preliminary data.</text>
</comment>
<name>A0A7Z6X6P9_HELPX</name>
<accession>A0A7Z6X6P9</accession>
<evidence type="ECO:0000313" key="2">
    <source>
        <dbReference type="Proteomes" id="UP000272192"/>
    </source>
</evidence>
<reference evidence="1 2" key="1">
    <citation type="submission" date="2018-04" db="EMBL/GenBank/DDBJ databases">
        <title>Complete genome sequences of Helicobacter pylori.</title>
        <authorList>
            <person name="Palau M."/>
            <person name="Minana-Galbis D."/>
        </authorList>
    </citation>
    <scope>NUCLEOTIDE SEQUENCE [LARGE SCALE GENOMIC DNA]</scope>
    <source>
        <strain evidence="1 2">B518</strain>
    </source>
</reference>
<gene>
    <name evidence="1" type="ORF">DB721_07430</name>
</gene>
<dbReference type="Proteomes" id="UP000272192">
    <property type="component" value="Unassembled WGS sequence"/>
</dbReference>
<protein>
    <submittedName>
        <fullName evidence="1">Uncharacterized protein</fullName>
    </submittedName>
</protein>
<dbReference type="EMBL" id="QELB01000109">
    <property type="protein sequence ID" value="RKU92696.1"/>
    <property type="molecule type" value="Genomic_DNA"/>
</dbReference>
<sequence>MHAGASDIPYRGRRGVLAVVSVPMCVSYDVTNLLRRFKPISLDSLCKKIAPNLITKDTK</sequence>
<organism evidence="1 2">
    <name type="scientific">Helicobacter pylori</name>
    <name type="common">Campylobacter pylori</name>
    <dbReference type="NCBI Taxonomy" id="210"/>
    <lineage>
        <taxon>Bacteria</taxon>
        <taxon>Pseudomonadati</taxon>
        <taxon>Campylobacterota</taxon>
        <taxon>Epsilonproteobacteria</taxon>
        <taxon>Campylobacterales</taxon>
        <taxon>Helicobacteraceae</taxon>
        <taxon>Helicobacter</taxon>
    </lineage>
</organism>
<evidence type="ECO:0000313" key="1">
    <source>
        <dbReference type="EMBL" id="RKU92696.1"/>
    </source>
</evidence>
<proteinExistence type="predicted"/>
<dbReference type="AlphaFoldDB" id="A0A7Z6X6P9"/>